<evidence type="ECO:0000313" key="2">
    <source>
        <dbReference type="Proteomes" id="UP000821865"/>
    </source>
</evidence>
<dbReference type="Proteomes" id="UP000821865">
    <property type="component" value="Chromosome 7"/>
</dbReference>
<sequence>MKKPKSSPAKAASTSFTTPKRRSGKAKSTPNKLGRSTPNSSAESSPQNLHDETYNHAPVDLNNLIVDEFLCSQDVVNSDVIWDCSSPRSRLVSAPGGSDVESLVKMFRTKPQETKPIPSAFSIISANFVKTSTVGGALTPRRTKRNARKKANATSAQAVMDQMQELWDMVQQSKKNGFGPSTAADVPQVSEEAEGAANNKSLVDDTAAEEDVVSQKDAANTVAEATATVESVADAVEDEDDYDQWLIGDDSILVAATQDIDVSSPARKCAKTPTRANGAQPPSVSRSAVRVANASSPTLRKTPSSASPLRRQEGRTTPKWNMSAIRKSPRLSALSLNRTPSPLRPSSAKTKRPAEQAPSVEVCSRSSSTDVLFDDEDELLDQICCTYEQQQQLDAKIVAATVASSPKTSTSSTITPVHSTTSTSRSGTVVSSVAVKTSTTLSSKIEAPKVMVSNSHLGTDSVGKIDQQKNGHDNVAVPAHPVASHRPTVSVSTVKQSSNSTTKPGFSSPLNATNQLKPGSTHTDSLQQPRVILERCTAVSVKAPLHGRGPSSSSAPVSTASMSMPCLNTKSRSERLSVGTVRHQSVEFKTPARTADAALDFDDDDSDLATPEVMSWLEEVESQPVQVKRCTPEEIAKKRAEALQRRRLREQESNKWKGRLRMSK</sequence>
<proteinExistence type="predicted"/>
<gene>
    <name evidence="1" type="ORF">HPB49_002539</name>
</gene>
<protein>
    <submittedName>
        <fullName evidence="1">Uncharacterized protein</fullName>
    </submittedName>
</protein>
<accession>A0ACB8CCY8</accession>
<organism evidence="1 2">
    <name type="scientific">Dermacentor silvarum</name>
    <name type="common">Tick</name>
    <dbReference type="NCBI Taxonomy" id="543639"/>
    <lineage>
        <taxon>Eukaryota</taxon>
        <taxon>Metazoa</taxon>
        <taxon>Ecdysozoa</taxon>
        <taxon>Arthropoda</taxon>
        <taxon>Chelicerata</taxon>
        <taxon>Arachnida</taxon>
        <taxon>Acari</taxon>
        <taxon>Parasitiformes</taxon>
        <taxon>Ixodida</taxon>
        <taxon>Ixodoidea</taxon>
        <taxon>Ixodidae</taxon>
        <taxon>Rhipicephalinae</taxon>
        <taxon>Dermacentor</taxon>
    </lineage>
</organism>
<keyword evidence="2" id="KW-1185">Reference proteome</keyword>
<name>A0ACB8CCY8_DERSI</name>
<dbReference type="EMBL" id="CM023476">
    <property type="protein sequence ID" value="KAH7940613.1"/>
    <property type="molecule type" value="Genomic_DNA"/>
</dbReference>
<comment type="caution">
    <text evidence="1">The sequence shown here is derived from an EMBL/GenBank/DDBJ whole genome shotgun (WGS) entry which is preliminary data.</text>
</comment>
<evidence type="ECO:0000313" key="1">
    <source>
        <dbReference type="EMBL" id="KAH7940613.1"/>
    </source>
</evidence>
<reference evidence="1" key="1">
    <citation type="submission" date="2020-05" db="EMBL/GenBank/DDBJ databases">
        <title>Large-scale comparative analyses of tick genomes elucidate their genetic diversity and vector capacities.</title>
        <authorList>
            <person name="Jia N."/>
            <person name="Wang J."/>
            <person name="Shi W."/>
            <person name="Du L."/>
            <person name="Sun Y."/>
            <person name="Zhan W."/>
            <person name="Jiang J."/>
            <person name="Wang Q."/>
            <person name="Zhang B."/>
            <person name="Ji P."/>
            <person name="Sakyi L.B."/>
            <person name="Cui X."/>
            <person name="Yuan T."/>
            <person name="Jiang B."/>
            <person name="Yang W."/>
            <person name="Lam T.T.-Y."/>
            <person name="Chang Q."/>
            <person name="Ding S."/>
            <person name="Wang X."/>
            <person name="Zhu J."/>
            <person name="Ruan X."/>
            <person name="Zhao L."/>
            <person name="Wei J."/>
            <person name="Que T."/>
            <person name="Du C."/>
            <person name="Cheng J."/>
            <person name="Dai P."/>
            <person name="Han X."/>
            <person name="Huang E."/>
            <person name="Gao Y."/>
            <person name="Liu J."/>
            <person name="Shao H."/>
            <person name="Ye R."/>
            <person name="Li L."/>
            <person name="Wei W."/>
            <person name="Wang X."/>
            <person name="Wang C."/>
            <person name="Yang T."/>
            <person name="Huo Q."/>
            <person name="Li W."/>
            <person name="Guo W."/>
            <person name="Chen H."/>
            <person name="Zhou L."/>
            <person name="Ni X."/>
            <person name="Tian J."/>
            <person name="Zhou Y."/>
            <person name="Sheng Y."/>
            <person name="Liu T."/>
            <person name="Pan Y."/>
            <person name="Xia L."/>
            <person name="Li J."/>
            <person name="Zhao F."/>
            <person name="Cao W."/>
        </authorList>
    </citation>
    <scope>NUCLEOTIDE SEQUENCE</scope>
    <source>
        <strain evidence="1">Dsil-2018</strain>
    </source>
</reference>